<dbReference type="EMBL" id="JAMSHJ010000004">
    <property type="protein sequence ID" value="KAI5415887.1"/>
    <property type="molecule type" value="Genomic_DNA"/>
</dbReference>
<evidence type="ECO:0000256" key="1">
    <source>
        <dbReference type="SAM" id="MobiDB-lite"/>
    </source>
</evidence>
<name>A0A9D4X901_PEA</name>
<dbReference type="AlphaFoldDB" id="A0A9D4X901"/>
<comment type="caution">
    <text evidence="2">The sequence shown here is derived from an EMBL/GenBank/DDBJ whole genome shotgun (WGS) entry which is preliminary data.</text>
</comment>
<evidence type="ECO:0000313" key="2">
    <source>
        <dbReference type="EMBL" id="KAI5415887.1"/>
    </source>
</evidence>
<organism evidence="2 3">
    <name type="scientific">Pisum sativum</name>
    <name type="common">Garden pea</name>
    <name type="synonym">Lathyrus oleraceus</name>
    <dbReference type="NCBI Taxonomy" id="3888"/>
    <lineage>
        <taxon>Eukaryota</taxon>
        <taxon>Viridiplantae</taxon>
        <taxon>Streptophyta</taxon>
        <taxon>Embryophyta</taxon>
        <taxon>Tracheophyta</taxon>
        <taxon>Spermatophyta</taxon>
        <taxon>Magnoliopsida</taxon>
        <taxon>eudicotyledons</taxon>
        <taxon>Gunneridae</taxon>
        <taxon>Pentapetalae</taxon>
        <taxon>rosids</taxon>
        <taxon>fabids</taxon>
        <taxon>Fabales</taxon>
        <taxon>Fabaceae</taxon>
        <taxon>Papilionoideae</taxon>
        <taxon>50 kb inversion clade</taxon>
        <taxon>NPAAA clade</taxon>
        <taxon>Hologalegina</taxon>
        <taxon>IRL clade</taxon>
        <taxon>Fabeae</taxon>
        <taxon>Lathyrus</taxon>
    </lineage>
</organism>
<accession>A0A9D4X901</accession>
<feature type="compositionally biased region" description="Acidic residues" evidence="1">
    <location>
        <begin position="22"/>
        <end position="38"/>
    </location>
</feature>
<feature type="region of interest" description="Disordered" evidence="1">
    <location>
        <begin position="20"/>
        <end position="78"/>
    </location>
</feature>
<reference evidence="2 3" key="1">
    <citation type="journal article" date="2022" name="Nat. Genet.">
        <title>Improved pea reference genome and pan-genome highlight genomic features and evolutionary characteristics.</title>
        <authorList>
            <person name="Yang T."/>
            <person name="Liu R."/>
            <person name="Luo Y."/>
            <person name="Hu S."/>
            <person name="Wang D."/>
            <person name="Wang C."/>
            <person name="Pandey M.K."/>
            <person name="Ge S."/>
            <person name="Xu Q."/>
            <person name="Li N."/>
            <person name="Li G."/>
            <person name="Huang Y."/>
            <person name="Saxena R.K."/>
            <person name="Ji Y."/>
            <person name="Li M."/>
            <person name="Yan X."/>
            <person name="He Y."/>
            <person name="Liu Y."/>
            <person name="Wang X."/>
            <person name="Xiang C."/>
            <person name="Varshney R.K."/>
            <person name="Ding H."/>
            <person name="Gao S."/>
            <person name="Zong X."/>
        </authorList>
    </citation>
    <scope>NUCLEOTIDE SEQUENCE [LARGE SCALE GENOMIC DNA]</scope>
    <source>
        <strain evidence="2 3">cv. Zhongwan 6</strain>
    </source>
</reference>
<protein>
    <submittedName>
        <fullName evidence="2">Uncharacterized protein</fullName>
    </submittedName>
</protein>
<sequence length="273" mass="30730">MEMKSIMHIYVEHTCNAKEVEVGDVQEDDVGDVQEDEVGDVHTNDVGDVNTYDVGDVQEDENDDSGSSEDNGFEVDDLSFDDSEDEIALGLDDFFEEHGRSDGVKVIANKHKLTPKSVPTVVDNASSSSGVDNEMDINYASEELESSDLDASDEEKDTKYPKFKMEDLDKNYKFGVGLEFVSLDEFKEAITEWSLLNGREIRYIKNDKVRINYGITLYTLDYILFAPVPTIDEVPATPVSTTPRVLKPKKKPIKPKVSRKLELKRSVRTMVLK</sequence>
<keyword evidence="3" id="KW-1185">Reference proteome</keyword>
<feature type="compositionally biased region" description="Acidic residues" evidence="1">
    <location>
        <begin position="56"/>
        <end position="78"/>
    </location>
</feature>
<evidence type="ECO:0000313" key="3">
    <source>
        <dbReference type="Proteomes" id="UP001058974"/>
    </source>
</evidence>
<proteinExistence type="predicted"/>
<dbReference type="Proteomes" id="UP001058974">
    <property type="component" value="Chromosome 4"/>
</dbReference>
<dbReference type="Gramene" id="Psat04G0106700-T1">
    <property type="protein sequence ID" value="KAI5415887.1"/>
    <property type="gene ID" value="KIW84_041067"/>
</dbReference>
<gene>
    <name evidence="2" type="ORF">KIW84_041067</name>
</gene>